<gene>
    <name evidence="1" type="ORF">HPB49_021264</name>
</gene>
<keyword evidence="2" id="KW-1185">Reference proteome</keyword>
<name>A0ACB8CHI4_DERSI</name>
<proteinExistence type="predicted"/>
<accession>A0ACB8CHI4</accession>
<sequence>MAVCRTKRTRRQVDILRYGSGGPSHRDAVASHERLKRLRVDPLEYCVPPISEAADRRSAAKHRPEAKVQARRAKHRHGQEPETFREACQLREGSGKGKKPDLFAKSGWSEAASGQAVSRCHGLALGVLSLGDGIPDHVFEEHLEDTARLLVDQARDALDTTTASETTDGRLGDALDVVTQDLTMTLGATLAEPLAALATSGHSGCCCCFVASQDTAGLDSTLRAELSRVRPWSGKRMQRSRARATQLDGGRERWSTADAPHTGSVSVNFSPKRRIFHRKCSETGPQCHSESGSFRARIAVIVLSFCQNHWCTRQPHLQLQNSRHIKFAFVVDCVFRVPVAETLDNSSTVRMASTSALQRLVSTALLLSIGAFRGALMMISVALQVLLKGKCVLEPKERREEPECLRDPALGSHEFVTLEDVTLHYVSAGSRDKPLVLLLHGFPDFWFSWKCQILDLKKDFWVVAPDLRGYGQSSKPANVDDYQTFKLIEDVHGLVKSLGRSKVTIVGHDWGAVIAWCFATKHEDMVEKLIIVNGPHPMAMQHQLHNSLDQIVKSW</sequence>
<reference evidence="1" key="1">
    <citation type="submission" date="2020-05" db="EMBL/GenBank/DDBJ databases">
        <title>Large-scale comparative analyses of tick genomes elucidate their genetic diversity and vector capacities.</title>
        <authorList>
            <person name="Jia N."/>
            <person name="Wang J."/>
            <person name="Shi W."/>
            <person name="Du L."/>
            <person name="Sun Y."/>
            <person name="Zhan W."/>
            <person name="Jiang J."/>
            <person name="Wang Q."/>
            <person name="Zhang B."/>
            <person name="Ji P."/>
            <person name="Sakyi L.B."/>
            <person name="Cui X."/>
            <person name="Yuan T."/>
            <person name="Jiang B."/>
            <person name="Yang W."/>
            <person name="Lam T.T.-Y."/>
            <person name="Chang Q."/>
            <person name="Ding S."/>
            <person name="Wang X."/>
            <person name="Zhu J."/>
            <person name="Ruan X."/>
            <person name="Zhao L."/>
            <person name="Wei J."/>
            <person name="Que T."/>
            <person name="Du C."/>
            <person name="Cheng J."/>
            <person name="Dai P."/>
            <person name="Han X."/>
            <person name="Huang E."/>
            <person name="Gao Y."/>
            <person name="Liu J."/>
            <person name="Shao H."/>
            <person name="Ye R."/>
            <person name="Li L."/>
            <person name="Wei W."/>
            <person name="Wang X."/>
            <person name="Wang C."/>
            <person name="Yang T."/>
            <person name="Huo Q."/>
            <person name="Li W."/>
            <person name="Guo W."/>
            <person name="Chen H."/>
            <person name="Zhou L."/>
            <person name="Ni X."/>
            <person name="Tian J."/>
            <person name="Zhou Y."/>
            <person name="Sheng Y."/>
            <person name="Liu T."/>
            <person name="Pan Y."/>
            <person name="Xia L."/>
            <person name="Li J."/>
            <person name="Zhao F."/>
            <person name="Cao W."/>
        </authorList>
    </citation>
    <scope>NUCLEOTIDE SEQUENCE</scope>
    <source>
        <strain evidence="1">Dsil-2018</strain>
    </source>
</reference>
<dbReference type="EMBL" id="CM023476">
    <property type="protein sequence ID" value="KAH7942156.1"/>
    <property type="molecule type" value="Genomic_DNA"/>
</dbReference>
<evidence type="ECO:0000313" key="2">
    <source>
        <dbReference type="Proteomes" id="UP000821865"/>
    </source>
</evidence>
<dbReference type="Proteomes" id="UP000821865">
    <property type="component" value="Chromosome 7"/>
</dbReference>
<evidence type="ECO:0000313" key="1">
    <source>
        <dbReference type="EMBL" id="KAH7942156.1"/>
    </source>
</evidence>
<protein>
    <submittedName>
        <fullName evidence="1">Uncharacterized protein</fullName>
    </submittedName>
</protein>
<organism evidence="1 2">
    <name type="scientific">Dermacentor silvarum</name>
    <name type="common">Tick</name>
    <dbReference type="NCBI Taxonomy" id="543639"/>
    <lineage>
        <taxon>Eukaryota</taxon>
        <taxon>Metazoa</taxon>
        <taxon>Ecdysozoa</taxon>
        <taxon>Arthropoda</taxon>
        <taxon>Chelicerata</taxon>
        <taxon>Arachnida</taxon>
        <taxon>Acari</taxon>
        <taxon>Parasitiformes</taxon>
        <taxon>Ixodida</taxon>
        <taxon>Ixodoidea</taxon>
        <taxon>Ixodidae</taxon>
        <taxon>Rhipicephalinae</taxon>
        <taxon>Dermacentor</taxon>
    </lineage>
</organism>
<comment type="caution">
    <text evidence="1">The sequence shown here is derived from an EMBL/GenBank/DDBJ whole genome shotgun (WGS) entry which is preliminary data.</text>
</comment>